<keyword evidence="10" id="KW-1003">Cell membrane</keyword>
<dbReference type="NCBIfam" id="NF009727">
    <property type="entry name" value="PRK13254.1-1"/>
    <property type="match status" value="1"/>
</dbReference>
<keyword evidence="7 10" id="KW-1133">Transmembrane helix</keyword>
<dbReference type="SUPFAM" id="SSF82093">
    <property type="entry name" value="Heme chaperone CcmE"/>
    <property type="match status" value="1"/>
</dbReference>
<dbReference type="EMBL" id="JACHIH010000005">
    <property type="protein sequence ID" value="MBB5046555.1"/>
    <property type="molecule type" value="Genomic_DNA"/>
</dbReference>
<feature type="binding site" description="covalent" evidence="10 11">
    <location>
        <position position="122"/>
    </location>
    <ligand>
        <name>heme</name>
        <dbReference type="ChEBI" id="CHEBI:30413"/>
    </ligand>
</feature>
<dbReference type="GO" id="GO:0017003">
    <property type="term" value="P:protein-heme linkage"/>
    <property type="evidence" value="ECO:0007669"/>
    <property type="project" value="UniProtKB-UniRule"/>
</dbReference>
<feature type="compositionally biased region" description="Basic and acidic residues" evidence="12">
    <location>
        <begin position="149"/>
        <end position="161"/>
    </location>
</feature>
<comment type="similarity">
    <text evidence="10">Belongs to the CcmE/CycJ family.</text>
</comment>
<dbReference type="InterPro" id="IPR012340">
    <property type="entry name" value="NA-bd_OB-fold"/>
</dbReference>
<keyword evidence="8 10" id="KW-0408">Iron</keyword>
<feature type="compositionally biased region" description="Polar residues" evidence="12">
    <location>
        <begin position="163"/>
        <end position="173"/>
    </location>
</feature>
<evidence type="ECO:0000256" key="5">
    <source>
        <dbReference type="ARBA" id="ARBA00022748"/>
    </source>
</evidence>
<comment type="caution">
    <text evidence="13">The sequence shown here is derived from an EMBL/GenBank/DDBJ whole genome shotgun (WGS) entry which is preliminary data.</text>
</comment>
<dbReference type="Pfam" id="PF03100">
    <property type="entry name" value="CcmE"/>
    <property type="match status" value="1"/>
</dbReference>
<organism evidence="13 14">
    <name type="scientific">Rhodopseudomonas rhenobacensis</name>
    <dbReference type="NCBI Taxonomy" id="87461"/>
    <lineage>
        <taxon>Bacteria</taxon>
        <taxon>Pseudomonadati</taxon>
        <taxon>Pseudomonadota</taxon>
        <taxon>Alphaproteobacteria</taxon>
        <taxon>Hyphomicrobiales</taxon>
        <taxon>Nitrobacteraceae</taxon>
        <taxon>Rhodopseudomonas</taxon>
    </lineage>
</organism>
<name>A0A7W7Z1Z4_9BRAD</name>
<sequence>MTRKQRRLTMIGGAAAVLVVAAALVLNALRDSIVFFSTPQMVTEQHIAPGKRFRLGGLVEPGTLVRGDNLAVTFKISDGSAMVPVAFKGILPDLFREGQGVVTEGALDSAGVFKADTVLAKHDENYMPKEVADALKKQGRWQEQSGAKSDAKPELKPDVRSDATPTNAQGAVR</sequence>
<gene>
    <name evidence="10" type="primary">ccmE</name>
    <name evidence="10" type="synonym">cycJ</name>
    <name evidence="13" type="ORF">HNR60_001303</name>
</gene>
<evidence type="ECO:0000256" key="10">
    <source>
        <dbReference type="HAMAP-Rule" id="MF_01959"/>
    </source>
</evidence>
<evidence type="ECO:0000256" key="2">
    <source>
        <dbReference type="ARBA" id="ARBA00022617"/>
    </source>
</evidence>
<feature type="topological domain" description="Cytoplasmic" evidence="10">
    <location>
        <begin position="1"/>
        <end position="7"/>
    </location>
</feature>
<evidence type="ECO:0000256" key="1">
    <source>
        <dbReference type="ARBA" id="ARBA00004370"/>
    </source>
</evidence>
<dbReference type="Proteomes" id="UP000542353">
    <property type="component" value="Unassembled WGS sequence"/>
</dbReference>
<keyword evidence="4 10" id="KW-0479">Metal-binding</keyword>
<accession>A0A7W7Z1Z4</accession>
<evidence type="ECO:0000256" key="8">
    <source>
        <dbReference type="ARBA" id="ARBA00023004"/>
    </source>
</evidence>
<dbReference type="GO" id="GO:0005886">
    <property type="term" value="C:plasma membrane"/>
    <property type="evidence" value="ECO:0007669"/>
    <property type="project" value="UniProtKB-SubCell"/>
</dbReference>
<dbReference type="GO" id="GO:0017004">
    <property type="term" value="P:cytochrome complex assembly"/>
    <property type="evidence" value="ECO:0007669"/>
    <property type="project" value="UniProtKB-KW"/>
</dbReference>
<dbReference type="Gene3D" id="2.40.50.140">
    <property type="entry name" value="Nucleic acid-binding proteins"/>
    <property type="match status" value="1"/>
</dbReference>
<dbReference type="PANTHER" id="PTHR34128">
    <property type="entry name" value="CYTOCHROME C-TYPE BIOGENESIS PROTEIN CCME HOMOLOG, MITOCHONDRIAL"/>
    <property type="match status" value="1"/>
</dbReference>
<keyword evidence="3 10" id="KW-0812">Transmembrane</keyword>
<feature type="topological domain" description="Extracellular" evidence="10">
    <location>
        <begin position="29"/>
        <end position="173"/>
    </location>
</feature>
<keyword evidence="6 10" id="KW-0735">Signal-anchor</keyword>
<dbReference type="GO" id="GO:0020037">
    <property type="term" value="F:heme binding"/>
    <property type="evidence" value="ECO:0007669"/>
    <property type="project" value="InterPro"/>
</dbReference>
<evidence type="ECO:0000256" key="12">
    <source>
        <dbReference type="SAM" id="MobiDB-lite"/>
    </source>
</evidence>
<dbReference type="GO" id="GO:0046872">
    <property type="term" value="F:metal ion binding"/>
    <property type="evidence" value="ECO:0007669"/>
    <property type="project" value="UniProtKB-KW"/>
</dbReference>
<dbReference type="NCBIfam" id="NF009729">
    <property type="entry name" value="PRK13254.1-3"/>
    <property type="match status" value="1"/>
</dbReference>
<dbReference type="NCBIfam" id="NF009731">
    <property type="entry name" value="PRK13254.1-5"/>
    <property type="match status" value="1"/>
</dbReference>
<evidence type="ECO:0000313" key="13">
    <source>
        <dbReference type="EMBL" id="MBB5046555.1"/>
    </source>
</evidence>
<dbReference type="RefSeq" id="WP_184255567.1">
    <property type="nucleotide sequence ID" value="NZ_JACHIH010000005.1"/>
</dbReference>
<comment type="function">
    <text evidence="10">Heme chaperone required for the biogenesis of c-type cytochromes. Transiently binds heme delivered by CcmC and transfers the heme to apo-cytochromes in a process facilitated by CcmF and CcmH.</text>
</comment>
<keyword evidence="5 10" id="KW-0201">Cytochrome c-type biogenesis</keyword>
<dbReference type="InterPro" id="IPR036127">
    <property type="entry name" value="CcmE-like_sf"/>
</dbReference>
<evidence type="ECO:0000256" key="6">
    <source>
        <dbReference type="ARBA" id="ARBA00022968"/>
    </source>
</evidence>
<keyword evidence="9 10" id="KW-0472">Membrane</keyword>
<evidence type="ECO:0000256" key="7">
    <source>
        <dbReference type="ARBA" id="ARBA00022989"/>
    </source>
</evidence>
<evidence type="ECO:0000256" key="3">
    <source>
        <dbReference type="ARBA" id="ARBA00022692"/>
    </source>
</evidence>
<dbReference type="AlphaFoldDB" id="A0A7W7Z1Z4"/>
<evidence type="ECO:0000313" key="14">
    <source>
        <dbReference type="Proteomes" id="UP000542353"/>
    </source>
</evidence>
<keyword evidence="2 10" id="KW-0349">Heme</keyword>
<keyword evidence="14" id="KW-1185">Reference proteome</keyword>
<proteinExistence type="inferred from homology"/>
<protein>
    <recommendedName>
        <fullName evidence="10">Cytochrome c-type biogenesis protein CcmE</fullName>
    </recommendedName>
    <alternativeName>
        <fullName evidence="10">Cytochrome c maturation protein E</fullName>
    </alternativeName>
    <alternativeName>
        <fullName evidence="10">Heme chaperone CcmE</fullName>
    </alternativeName>
</protein>
<evidence type="ECO:0000256" key="11">
    <source>
        <dbReference type="PIRSR" id="PIRSR604329-50"/>
    </source>
</evidence>
<dbReference type="HAMAP" id="MF_01959">
    <property type="entry name" value="CcmE"/>
    <property type="match status" value="1"/>
</dbReference>
<evidence type="ECO:0000256" key="4">
    <source>
        <dbReference type="ARBA" id="ARBA00022723"/>
    </source>
</evidence>
<dbReference type="InterPro" id="IPR004329">
    <property type="entry name" value="CcmE"/>
</dbReference>
<feature type="region of interest" description="Disordered" evidence="12">
    <location>
        <begin position="131"/>
        <end position="173"/>
    </location>
</feature>
<dbReference type="PANTHER" id="PTHR34128:SF2">
    <property type="entry name" value="CYTOCHROME C-TYPE BIOGENESIS PROTEIN CCME HOMOLOG, MITOCHONDRIAL"/>
    <property type="match status" value="1"/>
</dbReference>
<evidence type="ECO:0000256" key="9">
    <source>
        <dbReference type="ARBA" id="ARBA00023136"/>
    </source>
</evidence>
<reference evidence="13 14" key="1">
    <citation type="submission" date="2020-08" db="EMBL/GenBank/DDBJ databases">
        <title>Genomic Encyclopedia of Type Strains, Phase IV (KMG-IV): sequencing the most valuable type-strain genomes for metagenomic binning, comparative biology and taxonomic classification.</title>
        <authorList>
            <person name="Goeker M."/>
        </authorList>
    </citation>
    <scope>NUCLEOTIDE SEQUENCE [LARGE SCALE GENOMIC DNA]</scope>
    <source>
        <strain evidence="13 14">DSM 12706</strain>
    </source>
</reference>
<feature type="binding site" description="axial binding residue" evidence="10 11">
    <location>
        <position position="126"/>
    </location>
    <ligand>
        <name>heme</name>
        <dbReference type="ChEBI" id="CHEBI:30413"/>
    </ligand>
    <ligandPart>
        <name>Fe</name>
        <dbReference type="ChEBI" id="CHEBI:18248"/>
    </ligandPart>
</feature>
<comment type="subcellular location">
    <subcellularLocation>
        <location evidence="10">Cell membrane</location>
        <topology evidence="10">Single-pass type II membrane protein</topology>
    </subcellularLocation>
    <subcellularLocation>
        <location evidence="1">Membrane</location>
    </subcellularLocation>
</comment>